<feature type="region of interest" description="Disordered" evidence="1">
    <location>
        <begin position="57"/>
        <end position="76"/>
    </location>
</feature>
<feature type="compositionally biased region" description="Acidic residues" evidence="1">
    <location>
        <begin position="268"/>
        <end position="290"/>
    </location>
</feature>
<evidence type="ECO:0000313" key="3">
    <source>
        <dbReference type="Proteomes" id="UP000626109"/>
    </source>
</evidence>
<proteinExistence type="predicted"/>
<organism evidence="2 3">
    <name type="scientific">Polarella glacialis</name>
    <name type="common">Dinoflagellate</name>
    <dbReference type="NCBI Taxonomy" id="89957"/>
    <lineage>
        <taxon>Eukaryota</taxon>
        <taxon>Sar</taxon>
        <taxon>Alveolata</taxon>
        <taxon>Dinophyceae</taxon>
        <taxon>Suessiales</taxon>
        <taxon>Suessiaceae</taxon>
        <taxon>Polarella</taxon>
    </lineage>
</organism>
<protein>
    <submittedName>
        <fullName evidence="2">Uncharacterized protein</fullName>
    </submittedName>
</protein>
<accession>A0A813JBC7</accession>
<feature type="compositionally biased region" description="Pro residues" evidence="1">
    <location>
        <begin position="1"/>
        <end position="14"/>
    </location>
</feature>
<evidence type="ECO:0000256" key="1">
    <source>
        <dbReference type="SAM" id="MobiDB-lite"/>
    </source>
</evidence>
<feature type="compositionally biased region" description="Basic and acidic residues" evidence="1">
    <location>
        <begin position="251"/>
        <end position="267"/>
    </location>
</feature>
<comment type="caution">
    <text evidence="2">The sequence shown here is derived from an EMBL/GenBank/DDBJ whole genome shotgun (WGS) entry which is preliminary data.</text>
</comment>
<gene>
    <name evidence="2" type="ORF">PGLA2088_LOCUS19409</name>
</gene>
<feature type="region of interest" description="Disordered" evidence="1">
    <location>
        <begin position="207"/>
        <end position="307"/>
    </location>
</feature>
<feature type="region of interest" description="Disordered" evidence="1">
    <location>
        <begin position="1"/>
        <end position="50"/>
    </location>
</feature>
<reference evidence="2" key="1">
    <citation type="submission" date="2021-02" db="EMBL/GenBank/DDBJ databases">
        <authorList>
            <person name="Dougan E. K."/>
            <person name="Rhodes N."/>
            <person name="Thang M."/>
            <person name="Chan C."/>
        </authorList>
    </citation>
    <scope>NUCLEOTIDE SEQUENCE</scope>
</reference>
<name>A0A813JBC7_POLGL</name>
<feature type="region of interest" description="Disordered" evidence="1">
    <location>
        <begin position="370"/>
        <end position="411"/>
    </location>
</feature>
<evidence type="ECO:0000313" key="2">
    <source>
        <dbReference type="EMBL" id="CAE8675484.1"/>
    </source>
</evidence>
<feature type="compositionally biased region" description="Basic and acidic residues" evidence="1">
    <location>
        <begin position="291"/>
        <end position="300"/>
    </location>
</feature>
<feature type="compositionally biased region" description="Basic and acidic residues" evidence="1">
    <location>
        <begin position="218"/>
        <end position="230"/>
    </location>
</feature>
<feature type="compositionally biased region" description="Polar residues" evidence="1">
    <location>
        <begin position="385"/>
        <end position="398"/>
    </location>
</feature>
<dbReference type="AlphaFoldDB" id="A0A813JBC7"/>
<sequence length="451" mass="48937">DSPPASPGDSPPASPDGARRNTRRSIAARDPGGTAWGGPDSPDASPCGPRIKTLALRLMRDKHKPGPPPLQSISDESELCLGSGSATRQDSYCKSELEGLSIVMEEAVSIQPVDLKRDAPASSFGHASVADEELETESVAVGVIEIPHEGSPGYTWDLVFACGDADVDLTPKLLQSTALGLGYAELVDQTLASLILSSLSSLQEKLEPSHNSWGQEVAEGKGELEARADETSVTSVEFRGGEREEEEEEEEVHKKEKKEEEDGKAEKEDEEVEAEKEEEEEEVQEREDEEWSSRRWVERQEDADDLDPQLQKEFAWLSSDVTPPLHAETPKGSAIFAGPSSSGEIQAEVLQDQFAAETAVWKFRMPAEVQKAGGGKNRPPEIRTAETSLLSPGGQSPDGSEGPHPAKMMSLADQKRMPAPFLIQATTTTTAATVHKLNLILRETITRTQQR</sequence>
<dbReference type="EMBL" id="CAJNNW010025073">
    <property type="protein sequence ID" value="CAE8675484.1"/>
    <property type="molecule type" value="Genomic_DNA"/>
</dbReference>
<dbReference type="Proteomes" id="UP000626109">
    <property type="component" value="Unassembled WGS sequence"/>
</dbReference>
<feature type="non-terminal residue" evidence="2">
    <location>
        <position position="451"/>
    </location>
</feature>